<gene>
    <name evidence="1" type="ORF">HYG85_05895</name>
</gene>
<dbReference type="AlphaFoldDB" id="A0A8J8M8V2"/>
<dbReference type="OrthoDB" id="9799580at2"/>
<dbReference type="KEGG" id="vgu:HYG85_05895"/>
<dbReference type="PANTHER" id="PTHR35787">
    <property type="entry name" value="GLYCEROL UPTAKE OPERON ANTITERMINATOR REGULATORY PROTEIN"/>
    <property type="match status" value="1"/>
</dbReference>
<dbReference type="InterPro" id="IPR006699">
    <property type="entry name" value="GlpP"/>
</dbReference>
<dbReference type="PANTHER" id="PTHR35787:SF1">
    <property type="entry name" value="GLYCEROL UPTAKE OPERON ANTITERMINATOR REGULATORY PROTEIN"/>
    <property type="match status" value="1"/>
</dbReference>
<reference evidence="1 2" key="1">
    <citation type="submission" date="2020-07" db="EMBL/GenBank/DDBJ databases">
        <title>Vallitalea guaymasensis genome.</title>
        <authorList>
            <person name="Postec A."/>
        </authorList>
    </citation>
    <scope>NUCLEOTIDE SEQUENCE [LARGE SCALE GENOMIC DNA]</scope>
    <source>
        <strain evidence="1 2">Ra1766G1</strain>
    </source>
</reference>
<dbReference type="EMBL" id="CP058561">
    <property type="protein sequence ID" value="QUH28482.1"/>
    <property type="molecule type" value="Genomic_DNA"/>
</dbReference>
<dbReference type="InterPro" id="IPR013785">
    <property type="entry name" value="Aldolase_TIM"/>
</dbReference>
<protein>
    <submittedName>
        <fullName evidence="1">Glycerol-3-phosphate responsive antiterminator</fullName>
    </submittedName>
</protein>
<dbReference type="GO" id="GO:0006355">
    <property type="term" value="P:regulation of DNA-templated transcription"/>
    <property type="evidence" value="ECO:0007669"/>
    <property type="project" value="InterPro"/>
</dbReference>
<name>A0A8J8M8V2_9FIRM</name>
<evidence type="ECO:0000313" key="2">
    <source>
        <dbReference type="Proteomes" id="UP000677305"/>
    </source>
</evidence>
<dbReference type="SUPFAM" id="SSF110391">
    <property type="entry name" value="GlpP-like"/>
    <property type="match status" value="1"/>
</dbReference>
<dbReference type="Proteomes" id="UP000677305">
    <property type="component" value="Chromosome"/>
</dbReference>
<keyword evidence="2" id="KW-1185">Reference proteome</keyword>
<sequence>MNNKQVNSFHSQTEMNPIIAAVNQLDKLDLAIKSPCKVIFLLTGSIFNLKEIVQKVKDNDMDIYIHFDLLQGFAKDSIALEYISKQIKPDGIITTKSNLIKKAKNLNLWAIQRLFIFDSKSLETGINSVNLTKPDTIEILPGAIPKIINEIYDRTKIPLIAGGLIRNKEDVIECLKAGAEGISASTEEIWYM</sequence>
<dbReference type="PIRSF" id="PIRSF016897">
    <property type="entry name" value="GlpP"/>
    <property type="match status" value="1"/>
</dbReference>
<organism evidence="1 2">
    <name type="scientific">Vallitalea guaymasensis</name>
    <dbReference type="NCBI Taxonomy" id="1185412"/>
    <lineage>
        <taxon>Bacteria</taxon>
        <taxon>Bacillati</taxon>
        <taxon>Bacillota</taxon>
        <taxon>Clostridia</taxon>
        <taxon>Lachnospirales</taxon>
        <taxon>Vallitaleaceae</taxon>
        <taxon>Vallitalea</taxon>
    </lineage>
</organism>
<proteinExistence type="predicted"/>
<accession>A0A8J8M8V2</accession>
<dbReference type="GO" id="GO:0006071">
    <property type="term" value="P:glycerol metabolic process"/>
    <property type="evidence" value="ECO:0007669"/>
    <property type="project" value="InterPro"/>
</dbReference>
<dbReference type="Gene3D" id="3.20.20.70">
    <property type="entry name" value="Aldolase class I"/>
    <property type="match status" value="1"/>
</dbReference>
<dbReference type="RefSeq" id="WP_113672118.1">
    <property type="nucleotide sequence ID" value="NZ_CAJXUH010000006.1"/>
</dbReference>
<dbReference type="Pfam" id="PF04309">
    <property type="entry name" value="G3P_antiterm"/>
    <property type="match status" value="1"/>
</dbReference>
<evidence type="ECO:0000313" key="1">
    <source>
        <dbReference type="EMBL" id="QUH28482.1"/>
    </source>
</evidence>